<dbReference type="Pfam" id="PF10830">
    <property type="entry name" value="DUF2553"/>
    <property type="match status" value="1"/>
</dbReference>
<protein>
    <submittedName>
        <fullName evidence="2">YusG family protein</fullName>
    </submittedName>
</protein>
<keyword evidence="3" id="KW-1185">Reference proteome</keyword>
<accession>A0ABS6JH31</accession>
<reference evidence="2 3" key="1">
    <citation type="submission" date="2021-06" db="EMBL/GenBank/DDBJ databases">
        <title>Bacillus sp. RD4P76, an endophyte from a halophyte.</title>
        <authorList>
            <person name="Sun J.-Q."/>
        </authorList>
    </citation>
    <scope>NUCLEOTIDE SEQUENCE [LARGE SCALE GENOMIC DNA]</scope>
    <source>
        <strain evidence="2 3">CGMCC 1.15917</strain>
    </source>
</reference>
<feature type="region of interest" description="Disordered" evidence="1">
    <location>
        <begin position="92"/>
        <end position="115"/>
    </location>
</feature>
<feature type="compositionally biased region" description="Acidic residues" evidence="1">
    <location>
        <begin position="1"/>
        <end position="12"/>
    </location>
</feature>
<evidence type="ECO:0000256" key="1">
    <source>
        <dbReference type="SAM" id="MobiDB-lite"/>
    </source>
</evidence>
<name>A0ABS6JH31_9BACI</name>
<evidence type="ECO:0000313" key="3">
    <source>
        <dbReference type="Proteomes" id="UP000784880"/>
    </source>
</evidence>
<dbReference type="RefSeq" id="WP_217067150.1">
    <property type="nucleotide sequence ID" value="NZ_JAHQCS010000120.1"/>
</dbReference>
<dbReference type="Proteomes" id="UP000784880">
    <property type="component" value="Unassembled WGS sequence"/>
</dbReference>
<dbReference type="InterPro" id="IPR020140">
    <property type="entry name" value="Uncharacterised_YusG"/>
</dbReference>
<comment type="caution">
    <text evidence="2">The sequence shown here is derived from an EMBL/GenBank/DDBJ whole genome shotgun (WGS) entry which is preliminary data.</text>
</comment>
<evidence type="ECO:0000313" key="2">
    <source>
        <dbReference type="EMBL" id="MBU9712975.1"/>
    </source>
</evidence>
<sequence>MINNEDFYDDMGDNPKHPTVDPSLVSDSSKHQPKSHIEITEQVDQKEEGNGETTLYHNNEKIGKFKHHGHKYEYEMAEGFEIENNKIFKNQDQVQRKKQPEQPNSYVEGCDMGWC</sequence>
<dbReference type="EMBL" id="JAHQCS010000120">
    <property type="protein sequence ID" value="MBU9712975.1"/>
    <property type="molecule type" value="Genomic_DNA"/>
</dbReference>
<organism evidence="2 3">
    <name type="scientific">Evansella tamaricis</name>
    <dbReference type="NCBI Taxonomy" id="2069301"/>
    <lineage>
        <taxon>Bacteria</taxon>
        <taxon>Bacillati</taxon>
        <taxon>Bacillota</taxon>
        <taxon>Bacilli</taxon>
        <taxon>Bacillales</taxon>
        <taxon>Bacillaceae</taxon>
        <taxon>Evansella</taxon>
    </lineage>
</organism>
<proteinExistence type="predicted"/>
<feature type="region of interest" description="Disordered" evidence="1">
    <location>
        <begin position="1"/>
        <end position="36"/>
    </location>
</feature>
<gene>
    <name evidence="2" type="ORF">KS419_14690</name>
</gene>